<dbReference type="Pfam" id="PF00589">
    <property type="entry name" value="Phage_integrase"/>
    <property type="match status" value="1"/>
</dbReference>
<dbReference type="EMBL" id="JTDV01000016">
    <property type="protein sequence ID" value="KJD31234.1"/>
    <property type="molecule type" value="Genomic_DNA"/>
</dbReference>
<dbReference type="InterPro" id="IPR010998">
    <property type="entry name" value="Integrase_recombinase_N"/>
</dbReference>
<name>A0A0D7VWN9_9FLAO</name>
<dbReference type="GO" id="GO:0006310">
    <property type="term" value="P:DNA recombination"/>
    <property type="evidence" value="ECO:0007669"/>
    <property type="project" value="UniProtKB-KW"/>
</dbReference>
<dbReference type="Gene3D" id="1.10.150.130">
    <property type="match status" value="1"/>
</dbReference>
<dbReference type="Pfam" id="PF17293">
    <property type="entry name" value="Arm-DNA-bind_5"/>
    <property type="match status" value="1"/>
</dbReference>
<evidence type="ECO:0000256" key="2">
    <source>
        <dbReference type="ARBA" id="ARBA00022908"/>
    </source>
</evidence>
<dbReference type="PROSITE" id="PS51898">
    <property type="entry name" value="TYR_RECOMBINASE"/>
    <property type="match status" value="1"/>
</dbReference>
<sequence length="401" mass="47505">MNKHKLNILFVISVSRTRIDNRAPLSCRLTYNKERKSFAVGQFINPKNWDSKKQLVKPPEPDRDNINQQLSLIKTKINRAFLLLQIQERSFTVNDIYNAYLGKKATQNYSLIEFYENYLNKLKTLVGIDIKQVTYNKFEYIKNDVKSYIKWKYKTNDIRLKELKPNFLTELEYYYKTQHEPPLKQVTINKKIQRLRKVVRVAVAEDFLEKDPFLLYKAKNVTKQVVFLSSDELQKLESYNFKQQRLNFIRDLFIFCCYTGLPYNELMKLKAKHLVKGFDNNLWIKIKRDKTLRELSVPLLPKAEKILTFYQNKGSDIFPRISNQRYNSYLKEIASIVGIDKNLTTHMARRTFASTVLLYNNVPIEIVSELLGHSNIKIMQDSYGKVVQKRISLEIKKLRDD</sequence>
<dbReference type="Proteomes" id="UP000032361">
    <property type="component" value="Unassembled WGS sequence"/>
</dbReference>
<dbReference type="PATRIC" id="fig|1382798.3.peg.1660"/>
<dbReference type="InterPro" id="IPR044068">
    <property type="entry name" value="CB"/>
</dbReference>
<dbReference type="InterPro" id="IPR002104">
    <property type="entry name" value="Integrase_catalytic"/>
</dbReference>
<dbReference type="PROSITE" id="PS51900">
    <property type="entry name" value="CB"/>
    <property type="match status" value="1"/>
</dbReference>
<feature type="domain" description="Core-binding (CB)" evidence="7">
    <location>
        <begin position="109"/>
        <end position="203"/>
    </location>
</feature>
<evidence type="ECO:0000313" key="9">
    <source>
        <dbReference type="Proteomes" id="UP000032361"/>
    </source>
</evidence>
<feature type="domain" description="Tyr recombinase" evidence="6">
    <location>
        <begin position="223"/>
        <end position="400"/>
    </location>
</feature>
<keyword evidence="4" id="KW-0233">DNA recombination</keyword>
<dbReference type="InterPro" id="IPR035386">
    <property type="entry name" value="Arm-DNA-bind_5"/>
</dbReference>
<evidence type="ECO:0000256" key="5">
    <source>
        <dbReference type="PROSITE-ProRule" id="PRU01248"/>
    </source>
</evidence>
<dbReference type="PANTHER" id="PTHR30349">
    <property type="entry name" value="PHAGE INTEGRASE-RELATED"/>
    <property type="match status" value="1"/>
</dbReference>
<protein>
    <submittedName>
        <fullName evidence="8">Integrase</fullName>
    </submittedName>
</protein>
<dbReference type="InterPro" id="IPR025269">
    <property type="entry name" value="SAM-like_dom"/>
</dbReference>
<accession>A0A0D7VWN9</accession>
<dbReference type="CDD" id="cd01185">
    <property type="entry name" value="INTN1_C_like"/>
    <property type="match status" value="1"/>
</dbReference>
<evidence type="ECO:0000313" key="8">
    <source>
        <dbReference type="EMBL" id="KJD31234.1"/>
    </source>
</evidence>
<dbReference type="SUPFAM" id="SSF56349">
    <property type="entry name" value="DNA breaking-rejoining enzymes"/>
    <property type="match status" value="1"/>
</dbReference>
<dbReference type="Gene3D" id="1.10.443.10">
    <property type="entry name" value="Intergrase catalytic core"/>
    <property type="match status" value="1"/>
</dbReference>
<evidence type="ECO:0000256" key="1">
    <source>
        <dbReference type="ARBA" id="ARBA00008857"/>
    </source>
</evidence>
<proteinExistence type="inferred from homology"/>
<keyword evidence="3 5" id="KW-0238">DNA-binding</keyword>
<dbReference type="Pfam" id="PF13102">
    <property type="entry name" value="Phage_int_SAM_5"/>
    <property type="match status" value="1"/>
</dbReference>
<reference evidence="8 9" key="1">
    <citation type="journal article" date="2015" name="Antonie Van Leeuwenhoek">
        <title>Tamlana nanhaiensis sp. nov., isolated from surface seawater collected from the South China Sea.</title>
        <authorList>
            <person name="Liu X."/>
            <person name="Lai Q."/>
            <person name="Du Y."/>
            <person name="Li G."/>
            <person name="Sun F."/>
            <person name="Shao Z."/>
        </authorList>
    </citation>
    <scope>NUCLEOTIDE SEQUENCE [LARGE SCALE GENOMIC DNA]</scope>
    <source>
        <strain evidence="8 9">FHC16</strain>
    </source>
</reference>
<dbReference type="GO" id="GO:0003677">
    <property type="term" value="F:DNA binding"/>
    <property type="evidence" value="ECO:0007669"/>
    <property type="project" value="UniProtKB-UniRule"/>
</dbReference>
<dbReference type="RefSeq" id="WP_044627481.1">
    <property type="nucleotide sequence ID" value="NZ_JTDV01000016.1"/>
</dbReference>
<evidence type="ECO:0000256" key="3">
    <source>
        <dbReference type="ARBA" id="ARBA00023125"/>
    </source>
</evidence>
<dbReference type="InterPro" id="IPR011010">
    <property type="entry name" value="DNA_brk_join_enz"/>
</dbReference>
<organism evidence="8 9">
    <name type="scientific">Neotamlana nanhaiensis</name>
    <dbReference type="NCBI Taxonomy" id="1382798"/>
    <lineage>
        <taxon>Bacteria</taxon>
        <taxon>Pseudomonadati</taxon>
        <taxon>Bacteroidota</taxon>
        <taxon>Flavobacteriia</taxon>
        <taxon>Flavobacteriales</taxon>
        <taxon>Flavobacteriaceae</taxon>
        <taxon>Neotamlana</taxon>
    </lineage>
</organism>
<dbReference type="AlphaFoldDB" id="A0A0D7VWN9"/>
<dbReference type="STRING" id="1382798.PK35_15470"/>
<dbReference type="OrthoDB" id="1098628at2"/>
<keyword evidence="2" id="KW-0229">DNA integration</keyword>
<comment type="caution">
    <text evidence="8">The sequence shown here is derived from an EMBL/GenBank/DDBJ whole genome shotgun (WGS) entry which is preliminary data.</text>
</comment>
<evidence type="ECO:0000259" key="6">
    <source>
        <dbReference type="PROSITE" id="PS51898"/>
    </source>
</evidence>
<comment type="similarity">
    <text evidence="1">Belongs to the 'phage' integrase family.</text>
</comment>
<dbReference type="InterPro" id="IPR013762">
    <property type="entry name" value="Integrase-like_cat_sf"/>
</dbReference>
<gene>
    <name evidence="8" type="ORF">PK35_15470</name>
</gene>
<evidence type="ECO:0000259" key="7">
    <source>
        <dbReference type="PROSITE" id="PS51900"/>
    </source>
</evidence>
<keyword evidence="9" id="KW-1185">Reference proteome</keyword>
<dbReference type="PANTHER" id="PTHR30349:SF64">
    <property type="entry name" value="PROPHAGE INTEGRASE INTD-RELATED"/>
    <property type="match status" value="1"/>
</dbReference>
<evidence type="ECO:0000256" key="4">
    <source>
        <dbReference type="ARBA" id="ARBA00023172"/>
    </source>
</evidence>
<dbReference type="InterPro" id="IPR050090">
    <property type="entry name" value="Tyrosine_recombinase_XerCD"/>
</dbReference>
<dbReference type="GO" id="GO:0015074">
    <property type="term" value="P:DNA integration"/>
    <property type="evidence" value="ECO:0007669"/>
    <property type="project" value="UniProtKB-KW"/>
</dbReference>